<comment type="caution">
    <text evidence="1">The sequence shown here is derived from an EMBL/GenBank/DDBJ whole genome shotgun (WGS) entry which is preliminary data.</text>
</comment>
<accession>A0A931DTD2</accession>
<organism evidence="1 2">
    <name type="scientific">Actinomadura viridis</name>
    <dbReference type="NCBI Taxonomy" id="58110"/>
    <lineage>
        <taxon>Bacteria</taxon>
        <taxon>Bacillati</taxon>
        <taxon>Actinomycetota</taxon>
        <taxon>Actinomycetes</taxon>
        <taxon>Streptosporangiales</taxon>
        <taxon>Thermomonosporaceae</taxon>
        <taxon>Actinomadura</taxon>
    </lineage>
</organism>
<evidence type="ECO:0000313" key="2">
    <source>
        <dbReference type="Proteomes" id="UP000614047"/>
    </source>
</evidence>
<dbReference type="RefSeq" id="WP_197014518.1">
    <property type="nucleotide sequence ID" value="NZ_BAABES010000012.1"/>
</dbReference>
<reference evidence="1" key="1">
    <citation type="submission" date="2020-11" db="EMBL/GenBank/DDBJ databases">
        <title>Sequencing the genomes of 1000 actinobacteria strains.</title>
        <authorList>
            <person name="Klenk H.-P."/>
        </authorList>
    </citation>
    <scope>NUCLEOTIDE SEQUENCE</scope>
    <source>
        <strain evidence="1">DSM 43175</strain>
    </source>
</reference>
<proteinExistence type="predicted"/>
<dbReference type="AlphaFoldDB" id="A0A931DTD2"/>
<sequence>MVDSFRASAEPLQEVAIWMGRYREFLGESFDRLDAYLKDLQRPSGGEET</sequence>
<name>A0A931DTD2_9ACTN</name>
<protein>
    <submittedName>
        <fullName evidence="1">Uncharacterized protein</fullName>
    </submittedName>
</protein>
<dbReference type="Proteomes" id="UP000614047">
    <property type="component" value="Unassembled WGS sequence"/>
</dbReference>
<evidence type="ECO:0000313" key="1">
    <source>
        <dbReference type="EMBL" id="MBG6092318.1"/>
    </source>
</evidence>
<keyword evidence="2" id="KW-1185">Reference proteome</keyword>
<gene>
    <name evidence="1" type="ORF">IW256_006431</name>
</gene>
<dbReference type="EMBL" id="JADOUA010000001">
    <property type="protein sequence ID" value="MBG6092318.1"/>
    <property type="molecule type" value="Genomic_DNA"/>
</dbReference>